<feature type="signal peptide" evidence="1">
    <location>
        <begin position="1"/>
        <end position="21"/>
    </location>
</feature>
<reference evidence="2" key="1">
    <citation type="journal article" date="2020" name="Stud. Mycol.">
        <title>101 Dothideomycetes genomes: a test case for predicting lifestyles and emergence of pathogens.</title>
        <authorList>
            <person name="Haridas S."/>
            <person name="Albert R."/>
            <person name="Binder M."/>
            <person name="Bloem J."/>
            <person name="Labutti K."/>
            <person name="Salamov A."/>
            <person name="Andreopoulos B."/>
            <person name="Baker S."/>
            <person name="Barry K."/>
            <person name="Bills G."/>
            <person name="Bluhm B."/>
            <person name="Cannon C."/>
            <person name="Castanera R."/>
            <person name="Culley D."/>
            <person name="Daum C."/>
            <person name="Ezra D."/>
            <person name="Gonzalez J."/>
            <person name="Henrissat B."/>
            <person name="Kuo A."/>
            <person name="Liang C."/>
            <person name="Lipzen A."/>
            <person name="Lutzoni F."/>
            <person name="Magnuson J."/>
            <person name="Mondo S."/>
            <person name="Nolan M."/>
            <person name="Ohm R."/>
            <person name="Pangilinan J."/>
            <person name="Park H.-J."/>
            <person name="Ramirez L."/>
            <person name="Alfaro M."/>
            <person name="Sun H."/>
            <person name="Tritt A."/>
            <person name="Yoshinaga Y."/>
            <person name="Zwiers L.-H."/>
            <person name="Turgeon B."/>
            <person name="Goodwin S."/>
            <person name="Spatafora J."/>
            <person name="Crous P."/>
            <person name="Grigoriev I."/>
        </authorList>
    </citation>
    <scope>NUCLEOTIDE SEQUENCE</scope>
    <source>
        <strain evidence="2">CBS 123094</strain>
    </source>
</reference>
<evidence type="ECO:0000313" key="2">
    <source>
        <dbReference type="EMBL" id="KAF2001333.1"/>
    </source>
</evidence>
<sequence length="460" mass="49043">MSGKRSSVCVIGMCVVAGGLAQTTSNPMVEATSTVPFSITPAPSHPPIPTPNIPALPSEFSNLPPSVVSCWDAHANYSSASYFLANQLYSSSNFTFSEWSTTSYSFSTWINEYYGCSTTLLPSLTTLCDGYPRASTAVSSCKTVVETYTFTLSGTGIYYTPEWSTELQNLPSPTCTIASDFGPECSGLKDAYNWRKTQLQSQVPTPTGSIQGPECSVLNSVAPSAKPTCYLEGGSWEGYYWPKPIPTGSAFCEVNGTDITATPTIPGQANTAVISGLTLTSPSVYHFLRNATLQTFAGRASSIGEISSGDVAFSSSTSPPLLVVSQRESDILTIFRNCAGSGRRRACTFHASPGFSIADLETVRASEYCGRWGCYSSETIFQDDYKATIGVAMSEIVAQNKVFSDCAWTTPGAKIRSTGPPAYNGGRIKAEDWHKLTVTTAAAIESRETAAPGMSVQKMV</sequence>
<feature type="chain" id="PRO_5025409946" evidence="1">
    <location>
        <begin position="22"/>
        <end position="460"/>
    </location>
</feature>
<keyword evidence="1" id="KW-0732">Signal</keyword>
<name>A0A6A5WHN0_9PLEO</name>
<proteinExistence type="predicted"/>
<protein>
    <submittedName>
        <fullName evidence="2">Uncharacterized protein</fullName>
    </submittedName>
</protein>
<dbReference type="AlphaFoldDB" id="A0A6A5WHN0"/>
<dbReference type="EMBL" id="ML977583">
    <property type="protein sequence ID" value="KAF2001333.1"/>
    <property type="molecule type" value="Genomic_DNA"/>
</dbReference>
<gene>
    <name evidence="2" type="ORF">P154DRAFT_575059</name>
</gene>
<dbReference type="Proteomes" id="UP000799779">
    <property type="component" value="Unassembled WGS sequence"/>
</dbReference>
<accession>A0A6A5WHN0</accession>
<evidence type="ECO:0000313" key="3">
    <source>
        <dbReference type="Proteomes" id="UP000799779"/>
    </source>
</evidence>
<organism evidence="2 3">
    <name type="scientific">Amniculicola lignicola CBS 123094</name>
    <dbReference type="NCBI Taxonomy" id="1392246"/>
    <lineage>
        <taxon>Eukaryota</taxon>
        <taxon>Fungi</taxon>
        <taxon>Dikarya</taxon>
        <taxon>Ascomycota</taxon>
        <taxon>Pezizomycotina</taxon>
        <taxon>Dothideomycetes</taxon>
        <taxon>Pleosporomycetidae</taxon>
        <taxon>Pleosporales</taxon>
        <taxon>Amniculicolaceae</taxon>
        <taxon>Amniculicola</taxon>
    </lineage>
</organism>
<evidence type="ECO:0000256" key="1">
    <source>
        <dbReference type="SAM" id="SignalP"/>
    </source>
</evidence>
<dbReference type="OrthoDB" id="3944128at2759"/>
<keyword evidence="3" id="KW-1185">Reference proteome</keyword>